<keyword evidence="2" id="KW-0732">Signal</keyword>
<proteinExistence type="predicted"/>
<evidence type="ECO:0000256" key="2">
    <source>
        <dbReference type="SAM" id="SignalP"/>
    </source>
</evidence>
<reference evidence="3 4" key="1">
    <citation type="journal article" date="2011" name="J. Bacteriol.">
        <title>Genome sequence of Chthoniobacter flavus Ellin428, an aerobic heterotrophic soil bacterium.</title>
        <authorList>
            <person name="Kant R."/>
            <person name="van Passel M.W."/>
            <person name="Palva A."/>
            <person name="Lucas S."/>
            <person name="Lapidus A."/>
            <person name="Glavina Del Rio T."/>
            <person name="Dalin E."/>
            <person name="Tice H."/>
            <person name="Bruce D."/>
            <person name="Goodwin L."/>
            <person name="Pitluck S."/>
            <person name="Larimer F.W."/>
            <person name="Land M.L."/>
            <person name="Hauser L."/>
            <person name="Sangwan P."/>
            <person name="de Vos W.M."/>
            <person name="Janssen P.H."/>
            <person name="Smidt H."/>
        </authorList>
    </citation>
    <scope>NUCLEOTIDE SEQUENCE [LARGE SCALE GENOMIC DNA]</scope>
    <source>
        <strain evidence="3 4">Ellin428</strain>
    </source>
</reference>
<name>B4D8H9_9BACT</name>
<dbReference type="eggNOG" id="ENOG5032TVP">
    <property type="taxonomic scope" value="Bacteria"/>
</dbReference>
<evidence type="ECO:0000313" key="4">
    <source>
        <dbReference type="Proteomes" id="UP000005824"/>
    </source>
</evidence>
<feature type="signal peptide" evidence="2">
    <location>
        <begin position="1"/>
        <end position="25"/>
    </location>
</feature>
<dbReference type="InParanoid" id="B4D8H9"/>
<evidence type="ECO:0000313" key="3">
    <source>
        <dbReference type="EMBL" id="EDY17201.1"/>
    </source>
</evidence>
<keyword evidence="4" id="KW-1185">Reference proteome</keyword>
<comment type="caution">
    <text evidence="3">The sequence shown here is derived from an EMBL/GenBank/DDBJ whole genome shotgun (WGS) entry which is preliminary data.</text>
</comment>
<dbReference type="RefSeq" id="WP_006982540.1">
    <property type="nucleotide sequence ID" value="NZ_ABVL01000022.1"/>
</dbReference>
<protein>
    <submittedName>
        <fullName evidence="3">Uncharacterized protein</fullName>
    </submittedName>
</protein>
<evidence type="ECO:0000256" key="1">
    <source>
        <dbReference type="SAM" id="MobiDB-lite"/>
    </source>
</evidence>
<feature type="chain" id="PRO_5002800571" evidence="2">
    <location>
        <begin position="26"/>
        <end position="212"/>
    </location>
</feature>
<dbReference type="AlphaFoldDB" id="B4D8H9"/>
<feature type="region of interest" description="Disordered" evidence="1">
    <location>
        <begin position="47"/>
        <end position="67"/>
    </location>
</feature>
<gene>
    <name evidence="3" type="ORF">CfE428DRAFT_5219</name>
</gene>
<dbReference type="EMBL" id="ABVL01000022">
    <property type="protein sequence ID" value="EDY17201.1"/>
    <property type="molecule type" value="Genomic_DNA"/>
</dbReference>
<accession>B4D8H9</accession>
<sequence>MPSLRFPIACLTLASALCVAPSLHAEDLKSIAAAIDGYRYEFPCKDPMPENPKPGADGVSARATNDPATNDKFTDVKKFGGDPAKRYKVTLRVRGVVEPMMYKDGQMDGDLFYIGGEPNNATYNIYELSVSAPESHYFFNRQDKVGHRIFTIDYTKTIEIQGGATLTFHGDGQNGRMITNFLKLVVPEVPPAPQPYNGQFIQLNVTDVSEVK</sequence>
<dbReference type="Proteomes" id="UP000005824">
    <property type="component" value="Unassembled WGS sequence"/>
</dbReference>
<organism evidence="3 4">
    <name type="scientific">Chthoniobacter flavus Ellin428</name>
    <dbReference type="NCBI Taxonomy" id="497964"/>
    <lineage>
        <taxon>Bacteria</taxon>
        <taxon>Pseudomonadati</taxon>
        <taxon>Verrucomicrobiota</taxon>
        <taxon>Spartobacteria</taxon>
        <taxon>Chthoniobacterales</taxon>
        <taxon>Chthoniobacteraceae</taxon>
        <taxon>Chthoniobacter</taxon>
    </lineage>
</organism>